<dbReference type="InterPro" id="IPR003959">
    <property type="entry name" value="ATPase_AAA_core"/>
</dbReference>
<feature type="domain" description="AAA+ ATPase" evidence="6">
    <location>
        <begin position="1324"/>
        <end position="1514"/>
    </location>
</feature>
<dbReference type="SUPFAM" id="SSF52540">
    <property type="entry name" value="P-loop containing nucleoside triphosphate hydrolases"/>
    <property type="match status" value="4"/>
</dbReference>
<keyword evidence="3" id="KW-0067">ATP-binding</keyword>
<dbReference type="PANTHER" id="PTHR43392">
    <property type="entry name" value="AAA-TYPE ATPASE FAMILY PROTEIN / ANKYRIN REPEAT FAMILY PROTEIN"/>
    <property type="match status" value="1"/>
</dbReference>
<dbReference type="Gene3D" id="3.40.50.300">
    <property type="entry name" value="P-loop containing nucleotide triphosphate hydrolases"/>
    <property type="match status" value="5"/>
</dbReference>
<feature type="domain" description="AAA+ ATPase" evidence="6">
    <location>
        <begin position="1046"/>
        <end position="1179"/>
    </location>
</feature>
<evidence type="ECO:0000313" key="8">
    <source>
        <dbReference type="Proteomes" id="UP000037136"/>
    </source>
</evidence>
<keyword evidence="8" id="KW-1185">Reference proteome</keyword>
<dbReference type="GO" id="GO:0004386">
    <property type="term" value="F:helicase activity"/>
    <property type="evidence" value="ECO:0007669"/>
    <property type="project" value="InterPro"/>
</dbReference>
<dbReference type="EMBL" id="LAZP02000301">
    <property type="protein sequence ID" value="PFH58340.1"/>
    <property type="molecule type" value="Genomic_DNA"/>
</dbReference>
<reference evidence="7 8" key="1">
    <citation type="journal article" date="2015" name="BMC Genomics">
        <title>Gene expression during zombie ant biting behavior reflects the complexity underlying fungal parasitic behavioral manipulation.</title>
        <authorList>
            <person name="de Bekker C."/>
            <person name="Ohm R.A."/>
            <person name="Loreto R.G."/>
            <person name="Sebastian A."/>
            <person name="Albert I."/>
            <person name="Merrow M."/>
            <person name="Brachmann A."/>
            <person name="Hughes D.P."/>
        </authorList>
    </citation>
    <scope>NUCLEOTIDE SEQUENCE [LARGE SCALE GENOMIC DNA]</scope>
    <source>
        <strain evidence="7 8">SC16a</strain>
    </source>
</reference>
<organism evidence="7 8">
    <name type="scientific">Ophiocordyceps unilateralis</name>
    <name type="common">Zombie-ant fungus</name>
    <name type="synonym">Torrubia unilateralis</name>
    <dbReference type="NCBI Taxonomy" id="268505"/>
    <lineage>
        <taxon>Eukaryota</taxon>
        <taxon>Fungi</taxon>
        <taxon>Dikarya</taxon>
        <taxon>Ascomycota</taxon>
        <taxon>Pezizomycotina</taxon>
        <taxon>Sordariomycetes</taxon>
        <taxon>Hypocreomycetidae</taxon>
        <taxon>Hypocreales</taxon>
        <taxon>Ophiocordycipitaceae</taxon>
        <taxon>Ophiocordyceps</taxon>
    </lineage>
</organism>
<dbReference type="GO" id="GO:0016887">
    <property type="term" value="F:ATP hydrolysis activity"/>
    <property type="evidence" value="ECO:0007669"/>
    <property type="project" value="InterPro"/>
</dbReference>
<dbReference type="Proteomes" id="UP000037136">
    <property type="component" value="Unassembled WGS sequence"/>
</dbReference>
<sequence>MDPNRQQRLTRLYHELLSGKSHVEHHQTARLFLEATDIICRQKSPSHCVQDLMGSSSGIEAISTAVRADLSKQNVVTTLRLFVKHILSPQVSILGGGQFLGQLLTAILSPPVFWEALLAAHKSGHVFANEDEQTFSQLCLAVVTAKCPELDGPCRDVQELIRGKSLMEASSHPVRQVAYRIQKVVDLVASSAETIDPDDSPGGRHDNDFADFRQIAIYPTLDEIRSTKEPFLQRLNDVFDGPTESRARDYRDWLFRLLRQDMLAGLKEDLLIATAQKKSRQAPISLRLRLGLIDTFLCEPRQPLTLSIKCREGIKFPANISSDDVAKRQFLKDNYRSFLPHQSFGALCYGRDVVAFGFLLGEFALLCQSPPAVTIQFTDVSGVRSALQALLGPRIEELLFVVVETPTFAYQPILQRLKEITDIPIEDSLLFPAQGPNQCSIPDGLRDVVDILRDAIANNKGVDLSTVVPIESSVEVHGAQLEALVSGLDRTLGLIQGPPGTGKSFVGALIVLLILELTDYRVLVLSFTNHALDQFLGDLKNVGIDEENMVRLGKAPSHADKIHMSNLAQQSDFRPSRNMFQRQQSLYLDLNLAREEISTLGERLTHRCSAVCILQMLESSQEAGPFFHAFQILQEADADAYNVMGIRNLDLKPSALYDIWLDCEDFTRWHRHVQVLIPGRGRFAWGLGGTARRQLHNSWLKQTHQQHLEDYLVAVEKHAQLQKEVDNLEDESKRNVVRSRRVIGCTTTGAAMYQSIITAAQPDFVLVEEAGEILEAHVVAALGPSVKKLCLIGDDKQLRPKVNNYKLTVEKGEGFDLNVSLFERLIRQGHPFAALKQQHGAHAELSHLTRLLAYEGLEDSVEDQDLDDADGREKTSKRNKSSVACGESNPNGCEACTVEEETTLGQAKRDWDLEVKRKKQQDAHLKNLQELKGEIHHHRKVLETERERKEQSETISQLEGLKATRAKKKRANRPDDAVVEHGREYEIGPGPVEQEWELMKKDGACNAALDKLMSMVGLESVKEEFLSVKSTIDTKTRLGLPLSKERLGCVLLENPGTGKTTVARHWGSFLTSFGAIPADGFVETTGAALASKGVAAAKAMLEQLKGEGGGVVFIDESYCLASGNSGGGKAVLDYLLAEVEKLQGKISFILAGYSRELEPLFAHNPGLKSSFPIEMSFEDYTDEELERIVQSQIKRKWEGQMRVEGGANGLFVRIVSRRIGRGRGRRGFGNARAAENALAMMEKRQAERLRLQRRAGRSPDDFVLTKEDMIGPDPTTTLSKCQAWKKLRAMIGLDKVKEELKVLMDTLTTNYQRELAEEPLVEFSLNRVFLGSPGTGKTTVAKLYGRILADLGYLSNGEVVVKTAADFIGSTLGHSEALTKGILAATTGKMLVIDEAYGLYGGGGGEGASTTSDPFRAAVVDTIVAQVQNVPGEDRCVILLGYAEKMEPFFQNVNPGLARRFQMDSPVVFEDFNNEQLSRMVQLKLKASGFVATVRGKRAALEVLARERNRPNFGNGGAVDNLLTKAKAGYQKRYSAGKALKNLVDAVDFDQDFDEAEGTTTDVSLLFEDDVGREKLISMLQELQRQVKTIRSLEMNPAEEIPFSFLFRGPSGTGKTTTARKIGQVYYDMGILTGTTVVKCSASDLIGQFVGQTGPKVRKMLDRALGHVLFIDEAYRLKEGGAFAQEAVDELVGGMTKARYQGKMIIILAGYAQDINELLSVNRGMSSRFPQTVDFEPLGARQCVDLLARALGKRRAELQSKGKKVDIACVETPSDEFQATMVKTFQSLSAVEGWGNARDVLQVGEKSFGRIDLTAATEARLEEDHVMKSLQEMLEERIMAREMQRGGVAPSRRME</sequence>
<feature type="region of interest" description="Disordered" evidence="5">
    <location>
        <begin position="863"/>
        <end position="891"/>
    </location>
</feature>
<dbReference type="Pfam" id="PF13086">
    <property type="entry name" value="AAA_11"/>
    <property type="match status" value="1"/>
</dbReference>
<dbReference type="InterPro" id="IPR003593">
    <property type="entry name" value="AAA+_ATPase"/>
</dbReference>
<keyword evidence="4" id="KW-0175">Coiled coil</keyword>
<name>A0A2A9PBU6_OPHUN</name>
<evidence type="ECO:0000313" key="7">
    <source>
        <dbReference type="EMBL" id="PFH58340.1"/>
    </source>
</evidence>
<dbReference type="GO" id="GO:0005524">
    <property type="term" value="F:ATP binding"/>
    <property type="evidence" value="ECO:0007669"/>
    <property type="project" value="UniProtKB-KW"/>
</dbReference>
<dbReference type="InterPro" id="IPR000641">
    <property type="entry name" value="CbxX/CfxQ"/>
</dbReference>
<proteinExistence type="inferred from homology"/>
<feature type="domain" description="AAA+ ATPase" evidence="6">
    <location>
        <begin position="1601"/>
        <end position="1739"/>
    </location>
</feature>
<dbReference type="PANTHER" id="PTHR43392:SF2">
    <property type="entry name" value="AAA-TYPE ATPASE FAMILY PROTEIN _ ANKYRIN REPEAT FAMILY PROTEIN"/>
    <property type="match status" value="1"/>
</dbReference>
<dbReference type="InterPro" id="IPR041677">
    <property type="entry name" value="DNA2/NAM7_AAA_11"/>
</dbReference>
<dbReference type="STRING" id="268505.A0A2A9PBU6"/>
<dbReference type="OrthoDB" id="4917429at2759"/>
<evidence type="ECO:0000256" key="4">
    <source>
        <dbReference type="SAM" id="Coils"/>
    </source>
</evidence>
<comment type="caution">
    <text evidence="7">The sequence shown here is derived from an EMBL/GenBank/DDBJ whole genome shotgun (WGS) entry which is preliminary data.</text>
</comment>
<dbReference type="PRINTS" id="PR00819">
    <property type="entry name" value="CBXCFQXSUPER"/>
</dbReference>
<dbReference type="FunFam" id="3.40.50.300:FF:000216">
    <property type="entry name" value="Type VII secretion ATPase EccA"/>
    <property type="match status" value="2"/>
</dbReference>
<evidence type="ECO:0000256" key="5">
    <source>
        <dbReference type="SAM" id="MobiDB-lite"/>
    </source>
</evidence>
<feature type="coiled-coil region" evidence="4">
    <location>
        <begin position="928"/>
        <end position="961"/>
    </location>
</feature>
<evidence type="ECO:0000256" key="3">
    <source>
        <dbReference type="ARBA" id="ARBA00022840"/>
    </source>
</evidence>
<dbReference type="Pfam" id="PF00004">
    <property type="entry name" value="AAA"/>
    <property type="match status" value="3"/>
</dbReference>
<dbReference type="InterPro" id="IPR050773">
    <property type="entry name" value="CbxX/CfxQ_RuBisCO_ESX"/>
</dbReference>
<dbReference type="InterPro" id="IPR041627">
    <property type="entry name" value="AAA_lid_6"/>
</dbReference>
<keyword evidence="2" id="KW-0547">Nucleotide-binding</keyword>
<accession>A0A2A9PBU6</accession>
<feature type="coiled-coil region" evidence="4">
    <location>
        <begin position="711"/>
        <end position="738"/>
    </location>
</feature>
<evidence type="ECO:0000259" key="6">
    <source>
        <dbReference type="SMART" id="SM00382"/>
    </source>
</evidence>
<gene>
    <name evidence="7" type="ORF">XA68_13854</name>
</gene>
<dbReference type="CDD" id="cd17936">
    <property type="entry name" value="EEXXEc_NFX1"/>
    <property type="match status" value="1"/>
</dbReference>
<dbReference type="FunFam" id="1.10.8.60:FF:000160">
    <property type="entry name" value="WGS project CABT00000000 data, contig 2.55"/>
    <property type="match status" value="1"/>
</dbReference>
<reference evidence="7 8" key="2">
    <citation type="journal article" date="2017" name="Sci. Rep.">
        <title>Ant-infecting Ophiocordyceps genomes reveal a high diversity of potential behavioral manipulation genes and a possible major role for enterotoxins.</title>
        <authorList>
            <person name="de Bekker C."/>
            <person name="Ohm R.A."/>
            <person name="Evans H.C."/>
            <person name="Brachmann A."/>
            <person name="Hughes D.P."/>
        </authorList>
    </citation>
    <scope>NUCLEOTIDE SEQUENCE [LARGE SCALE GENOMIC DNA]</scope>
    <source>
        <strain evidence="7 8">SC16a</strain>
    </source>
</reference>
<dbReference type="InterPro" id="IPR027417">
    <property type="entry name" value="P-loop_NTPase"/>
</dbReference>
<protein>
    <recommendedName>
        <fullName evidence="6">AAA+ ATPase domain-containing protein</fullName>
    </recommendedName>
</protein>
<dbReference type="Pfam" id="PF17866">
    <property type="entry name" value="AAA_lid_6"/>
    <property type="match status" value="1"/>
</dbReference>
<evidence type="ECO:0000256" key="1">
    <source>
        <dbReference type="ARBA" id="ARBA00010378"/>
    </source>
</evidence>
<feature type="domain" description="AAA+ ATPase" evidence="6">
    <location>
        <begin position="489"/>
        <end position="993"/>
    </location>
</feature>
<evidence type="ECO:0000256" key="2">
    <source>
        <dbReference type="ARBA" id="ARBA00022741"/>
    </source>
</evidence>
<dbReference type="SMART" id="SM00382">
    <property type="entry name" value="AAA"/>
    <property type="match status" value="4"/>
</dbReference>
<dbReference type="Gene3D" id="1.10.8.60">
    <property type="match status" value="1"/>
</dbReference>
<comment type="similarity">
    <text evidence="1">Belongs to the CbxX/CfxQ family.</text>
</comment>